<proteinExistence type="inferred from homology"/>
<comment type="similarity">
    <text evidence="1">Belongs to the LytR/CpsA/Psr (LCP) family.</text>
</comment>
<evidence type="ECO:0000313" key="5">
    <source>
        <dbReference type="EMBL" id="RQW93854.1"/>
    </source>
</evidence>
<keyword evidence="3" id="KW-0472">Membrane</keyword>
<dbReference type="InterPro" id="IPR050922">
    <property type="entry name" value="LytR/CpsA/Psr_CW_biosynth"/>
</dbReference>
<feature type="compositionally biased region" description="Low complexity" evidence="2">
    <location>
        <begin position="1"/>
        <end position="24"/>
    </location>
</feature>
<dbReference type="InterPro" id="IPR004474">
    <property type="entry name" value="LytR_CpsA_psr"/>
</dbReference>
<keyword evidence="6" id="KW-1185">Reference proteome</keyword>
<evidence type="ECO:0000256" key="2">
    <source>
        <dbReference type="SAM" id="MobiDB-lite"/>
    </source>
</evidence>
<keyword evidence="3" id="KW-1133">Transmembrane helix</keyword>
<feature type="compositionally biased region" description="Gly residues" evidence="2">
    <location>
        <begin position="43"/>
        <end position="56"/>
    </location>
</feature>
<evidence type="ECO:0000256" key="3">
    <source>
        <dbReference type="SAM" id="Phobius"/>
    </source>
</evidence>
<dbReference type="EMBL" id="QGSZ01000396">
    <property type="protein sequence ID" value="RQW93854.1"/>
    <property type="molecule type" value="Genomic_DNA"/>
</dbReference>
<dbReference type="Gene3D" id="3.40.630.190">
    <property type="entry name" value="LCP protein"/>
    <property type="match status" value="1"/>
</dbReference>
<feature type="transmembrane region" description="Helical" evidence="3">
    <location>
        <begin position="67"/>
        <end position="89"/>
    </location>
</feature>
<feature type="region of interest" description="Disordered" evidence="2">
    <location>
        <begin position="1"/>
        <end position="63"/>
    </location>
</feature>
<evidence type="ECO:0000259" key="4">
    <source>
        <dbReference type="Pfam" id="PF03816"/>
    </source>
</evidence>
<sequence length="422" mass="44181">MPVQASRRPSSPGSAAPSGRVAAAIPVQTRPAGGGPTLPPPGSGGDGGGDRSGGGGSKKRTKRKDPLWARLTVVFGAVLMLSSGVAIVGSKALIGQATSGIAKGNLLGEAGKSDAEGGASLDGPIDMLLLGVDARERWAADDVRSDSIIILHIPATHDQAYLISIPRDTEAQIPAFEKSGYGGGSGKINAAFQAGAANGGGWEGGAQLMAQTIKRLTGISFDGAAIINFGGFKNVIDTLGTVRICVSQEVQSLHMSYVDGKPMWNADAKKTGKSRTPVVHKKGCQQMEGWAALDYSRQRKTLKNGDYDRQANQQQLIKAMAKKATEGGMLTNPTKMNQLIKAAGGSLVLDTGGVKIENFIFTMRGVTGNELTMLKTNNGTFNANGNNTEGLNEETMAMFRAVKQDKLAEFVFTHPEVISTRK</sequence>
<accession>A0A3N9VZE7</accession>
<comment type="caution">
    <text evidence="5">The sequence shown here is derived from an EMBL/GenBank/DDBJ whole genome shotgun (WGS) entry which is preliminary data.</text>
</comment>
<evidence type="ECO:0000313" key="6">
    <source>
        <dbReference type="Proteomes" id="UP000282312"/>
    </source>
</evidence>
<feature type="domain" description="Cell envelope-related transcriptional attenuator" evidence="4">
    <location>
        <begin position="144"/>
        <end position="324"/>
    </location>
</feature>
<dbReference type="AlphaFoldDB" id="A0A3N9VZE7"/>
<dbReference type="Proteomes" id="UP000282312">
    <property type="component" value="Unassembled WGS sequence"/>
</dbReference>
<dbReference type="RefSeq" id="WP_124778482.1">
    <property type="nucleotide sequence ID" value="NZ_JBEZFR010000001.1"/>
</dbReference>
<dbReference type="PANTHER" id="PTHR33392:SF6">
    <property type="entry name" value="POLYISOPRENYL-TEICHOIC ACID--PEPTIDOGLYCAN TEICHOIC ACID TRANSFERASE TAGU"/>
    <property type="match status" value="1"/>
</dbReference>
<gene>
    <name evidence="5" type="ORF">DLJ59_35565</name>
</gene>
<reference evidence="5 6" key="1">
    <citation type="submission" date="2018-05" db="EMBL/GenBank/DDBJ databases">
        <title>Micromonospora from Atacama Desert.</title>
        <authorList>
            <person name="Carro L."/>
            <person name="Goodfellow M."/>
            <person name="Klenk H.-P."/>
        </authorList>
    </citation>
    <scope>NUCLEOTIDE SEQUENCE [LARGE SCALE GENOMIC DNA]</scope>
    <source>
        <strain evidence="5 6">LB39</strain>
    </source>
</reference>
<organism evidence="5 6">
    <name type="scientific">Micromonospora inaquosa</name>
    <dbReference type="NCBI Taxonomy" id="2203716"/>
    <lineage>
        <taxon>Bacteria</taxon>
        <taxon>Bacillati</taxon>
        <taxon>Actinomycetota</taxon>
        <taxon>Actinomycetes</taxon>
        <taxon>Micromonosporales</taxon>
        <taxon>Micromonosporaceae</taxon>
        <taxon>Micromonospora</taxon>
    </lineage>
</organism>
<protein>
    <submittedName>
        <fullName evidence="5">LytR family transcriptional regulator</fullName>
    </submittedName>
</protein>
<dbReference type="PANTHER" id="PTHR33392">
    <property type="entry name" value="POLYISOPRENYL-TEICHOIC ACID--PEPTIDOGLYCAN TEICHOIC ACID TRANSFERASE TAGU"/>
    <property type="match status" value="1"/>
</dbReference>
<dbReference type="OrthoDB" id="5171929at2"/>
<dbReference type="NCBIfam" id="TIGR00350">
    <property type="entry name" value="lytR_cpsA_psr"/>
    <property type="match status" value="1"/>
</dbReference>
<name>A0A3N9VZE7_9ACTN</name>
<evidence type="ECO:0000256" key="1">
    <source>
        <dbReference type="ARBA" id="ARBA00006068"/>
    </source>
</evidence>
<dbReference type="Pfam" id="PF03816">
    <property type="entry name" value="LytR_cpsA_psr"/>
    <property type="match status" value="1"/>
</dbReference>
<keyword evidence="3" id="KW-0812">Transmembrane</keyword>